<evidence type="ECO:0000313" key="3">
    <source>
        <dbReference type="EMBL" id="KAK1456640.1"/>
    </source>
</evidence>
<protein>
    <submittedName>
        <fullName evidence="3">Uncharacterized protein</fullName>
    </submittedName>
</protein>
<sequence length="265" mass="29372">TKLRNSESLLGFFLLLPHLLSSTPRISQYSLPSSAPVLRVFLLLPTDIHSSPRHPPTVPLDFYWNLESCTTVPPRHPVFVSNIPSTSPAQRRQIVSPHTYRPSTPKKEAKGLRSKRGGGICGVPPAQRSNERLCTPTLNLHQQITTPERPLLSLSLTHTYPLSLNPLLPVPVLVPYRTLLFSTVPTCALSTAPPKTPNNNLYSSPRLDSLRLTPKAHPNLTSPPRILSTALSSPSIARTINHPDFDFSTPIFIVTSPIRHLRTRQ</sequence>
<keyword evidence="4" id="KW-1185">Reference proteome</keyword>
<gene>
    <name evidence="3" type="ORF">CMEL01_16318</name>
</gene>
<keyword evidence="2" id="KW-0732">Signal</keyword>
<evidence type="ECO:0000256" key="1">
    <source>
        <dbReference type="SAM" id="MobiDB-lite"/>
    </source>
</evidence>
<reference evidence="3 4" key="1">
    <citation type="submission" date="2016-10" db="EMBL/GenBank/DDBJ databases">
        <title>The genome sequence of Colletotrichum fioriniae PJ7.</title>
        <authorList>
            <person name="Baroncelli R."/>
        </authorList>
    </citation>
    <scope>NUCLEOTIDE SEQUENCE [LARGE SCALE GENOMIC DNA]</scope>
    <source>
        <strain evidence="3">Col 31</strain>
    </source>
</reference>
<evidence type="ECO:0000313" key="4">
    <source>
        <dbReference type="Proteomes" id="UP001239795"/>
    </source>
</evidence>
<feature type="region of interest" description="Disordered" evidence="1">
    <location>
        <begin position="98"/>
        <end position="128"/>
    </location>
</feature>
<evidence type="ECO:0000256" key="2">
    <source>
        <dbReference type="SAM" id="SignalP"/>
    </source>
</evidence>
<dbReference type="Proteomes" id="UP001239795">
    <property type="component" value="Unassembled WGS sequence"/>
</dbReference>
<feature type="non-terminal residue" evidence="3">
    <location>
        <position position="1"/>
    </location>
</feature>
<dbReference type="EMBL" id="MLGG01000019">
    <property type="protein sequence ID" value="KAK1456640.1"/>
    <property type="molecule type" value="Genomic_DNA"/>
</dbReference>
<comment type="caution">
    <text evidence="3">The sequence shown here is derived from an EMBL/GenBank/DDBJ whole genome shotgun (WGS) entry which is preliminary data.</text>
</comment>
<organism evidence="3 4">
    <name type="scientific">Colletotrichum melonis</name>
    <dbReference type="NCBI Taxonomy" id="1209925"/>
    <lineage>
        <taxon>Eukaryota</taxon>
        <taxon>Fungi</taxon>
        <taxon>Dikarya</taxon>
        <taxon>Ascomycota</taxon>
        <taxon>Pezizomycotina</taxon>
        <taxon>Sordariomycetes</taxon>
        <taxon>Hypocreomycetidae</taxon>
        <taxon>Glomerellales</taxon>
        <taxon>Glomerellaceae</taxon>
        <taxon>Colletotrichum</taxon>
        <taxon>Colletotrichum acutatum species complex</taxon>
    </lineage>
</organism>
<dbReference type="AlphaFoldDB" id="A0AAI9UE30"/>
<feature type="signal peptide" evidence="2">
    <location>
        <begin position="1"/>
        <end position="22"/>
    </location>
</feature>
<name>A0AAI9UE30_9PEZI</name>
<accession>A0AAI9UE30</accession>
<feature type="chain" id="PRO_5042571301" evidence="2">
    <location>
        <begin position="23"/>
        <end position="265"/>
    </location>
</feature>
<proteinExistence type="predicted"/>